<feature type="domain" description="LysM" evidence="3">
    <location>
        <begin position="67"/>
        <end position="111"/>
    </location>
</feature>
<comment type="similarity">
    <text evidence="1">Belongs to the E.coli NlpD/Haemophilus LppB family.</text>
</comment>
<dbReference type="CDD" id="cd12797">
    <property type="entry name" value="M23_peptidase"/>
    <property type="match status" value="1"/>
</dbReference>
<protein>
    <recommendedName>
        <fullName evidence="3">LysM domain-containing protein</fullName>
    </recommendedName>
</protein>
<feature type="compositionally biased region" description="Low complexity" evidence="2">
    <location>
        <begin position="141"/>
        <end position="177"/>
    </location>
</feature>
<dbReference type="PANTHER" id="PTHR21666:SF263">
    <property type="entry name" value="MUREIN HYDROLASE ACTIVATOR NLPD"/>
    <property type="match status" value="1"/>
</dbReference>
<feature type="compositionally biased region" description="Polar residues" evidence="2">
    <location>
        <begin position="118"/>
        <end position="127"/>
    </location>
</feature>
<dbReference type="InterPro" id="IPR016047">
    <property type="entry name" value="M23ase_b-sheet_dom"/>
</dbReference>
<dbReference type="InterPro" id="IPR050570">
    <property type="entry name" value="Cell_wall_metabolism_enzyme"/>
</dbReference>
<evidence type="ECO:0000256" key="1">
    <source>
        <dbReference type="ARBA" id="ARBA00038420"/>
    </source>
</evidence>
<dbReference type="Proteomes" id="UP000621898">
    <property type="component" value="Unassembled WGS sequence"/>
</dbReference>
<comment type="caution">
    <text evidence="4">The sequence shown here is derived from an EMBL/GenBank/DDBJ whole genome shotgun (WGS) entry which is preliminary data.</text>
</comment>
<evidence type="ECO:0000259" key="3">
    <source>
        <dbReference type="PROSITE" id="PS51782"/>
    </source>
</evidence>
<dbReference type="EMBL" id="BMXT01000001">
    <property type="protein sequence ID" value="GGY19272.1"/>
    <property type="molecule type" value="Genomic_DNA"/>
</dbReference>
<sequence>MKKPDRLGMLLHMDRYLQSLIVLATSLLLAACGTMRSSVVVEPAAGSGYDNHVASAVAPARTPIPGGSYVVVKSDTLYSIAFRKGVDFRDLAQWNGIAAPYTIWPGQRLTLSPSGRTVATQTTETPRASSPVVVPAPPHPSTTASAAAPVFEPVTIPTTTSTATPTAATTASTTMTAPPVTAPVKPVVPAVTATTAIVPVAGVPAPAPATVPPPTPTPVAAGASRAVSGVNWRWPADGSLLSRFQSGDAIPGIEIAGKSGDPVRAAADGVVVYSGNGLVGYGELVIIKHNDSFLSAYGHNRKRLVKEGQRVSAGQQVAEMGSTGATRNELEFQIRKDGNPVDPLGYLPPR</sequence>
<dbReference type="Pfam" id="PF01476">
    <property type="entry name" value="LysM"/>
    <property type="match status" value="1"/>
</dbReference>
<dbReference type="SUPFAM" id="SSF51261">
    <property type="entry name" value="Duplicated hybrid motif"/>
    <property type="match status" value="1"/>
</dbReference>
<dbReference type="InterPro" id="IPR011055">
    <property type="entry name" value="Dup_hybrid_motif"/>
</dbReference>
<evidence type="ECO:0000256" key="2">
    <source>
        <dbReference type="SAM" id="MobiDB-lite"/>
    </source>
</evidence>
<dbReference type="Gene3D" id="3.10.350.10">
    <property type="entry name" value="LysM domain"/>
    <property type="match status" value="1"/>
</dbReference>
<accession>A0ABQ2ZP62</accession>
<dbReference type="CDD" id="cd00118">
    <property type="entry name" value="LysM"/>
    <property type="match status" value="1"/>
</dbReference>
<gene>
    <name evidence="4" type="ORF">GCM10008098_09430</name>
</gene>
<dbReference type="InterPro" id="IPR036779">
    <property type="entry name" value="LysM_dom_sf"/>
</dbReference>
<dbReference type="Gene3D" id="2.70.70.10">
    <property type="entry name" value="Glucose Permease (Domain IIA)"/>
    <property type="match status" value="1"/>
</dbReference>
<dbReference type="SMART" id="SM00257">
    <property type="entry name" value="LysM"/>
    <property type="match status" value="1"/>
</dbReference>
<dbReference type="Pfam" id="PF01551">
    <property type="entry name" value="Peptidase_M23"/>
    <property type="match status" value="1"/>
</dbReference>
<proteinExistence type="inferred from homology"/>
<dbReference type="InterPro" id="IPR018392">
    <property type="entry name" value="LysM"/>
</dbReference>
<evidence type="ECO:0000313" key="5">
    <source>
        <dbReference type="Proteomes" id="UP000621898"/>
    </source>
</evidence>
<name>A0ABQ2ZP62_9GAMM</name>
<dbReference type="SUPFAM" id="SSF54106">
    <property type="entry name" value="LysM domain"/>
    <property type="match status" value="1"/>
</dbReference>
<keyword evidence="5" id="KW-1185">Reference proteome</keyword>
<feature type="region of interest" description="Disordered" evidence="2">
    <location>
        <begin position="118"/>
        <end position="177"/>
    </location>
</feature>
<dbReference type="PROSITE" id="PS51257">
    <property type="entry name" value="PROKAR_LIPOPROTEIN"/>
    <property type="match status" value="1"/>
</dbReference>
<evidence type="ECO:0000313" key="4">
    <source>
        <dbReference type="EMBL" id="GGY19272.1"/>
    </source>
</evidence>
<dbReference type="PANTHER" id="PTHR21666">
    <property type="entry name" value="PEPTIDASE-RELATED"/>
    <property type="match status" value="1"/>
</dbReference>
<dbReference type="PROSITE" id="PS51782">
    <property type="entry name" value="LYSM"/>
    <property type="match status" value="1"/>
</dbReference>
<organism evidence="4 5">
    <name type="scientific">Rhodanobacter panaciterrae</name>
    <dbReference type="NCBI Taxonomy" id="490572"/>
    <lineage>
        <taxon>Bacteria</taxon>
        <taxon>Pseudomonadati</taxon>
        <taxon>Pseudomonadota</taxon>
        <taxon>Gammaproteobacteria</taxon>
        <taxon>Lysobacterales</taxon>
        <taxon>Rhodanobacteraceae</taxon>
        <taxon>Rhodanobacter</taxon>
    </lineage>
</organism>
<reference evidence="5" key="1">
    <citation type="journal article" date="2019" name="Int. J. Syst. Evol. Microbiol.">
        <title>The Global Catalogue of Microorganisms (GCM) 10K type strain sequencing project: providing services to taxonomists for standard genome sequencing and annotation.</title>
        <authorList>
            <consortium name="The Broad Institute Genomics Platform"/>
            <consortium name="The Broad Institute Genome Sequencing Center for Infectious Disease"/>
            <person name="Wu L."/>
            <person name="Ma J."/>
        </authorList>
    </citation>
    <scope>NUCLEOTIDE SEQUENCE [LARGE SCALE GENOMIC DNA]</scope>
    <source>
        <strain evidence="5">KCTC 22232</strain>
    </source>
</reference>